<dbReference type="InterPro" id="IPR000160">
    <property type="entry name" value="GGDEF_dom"/>
</dbReference>
<reference evidence="6 7" key="1">
    <citation type="submission" date="2019-09" db="EMBL/GenBank/DDBJ databases">
        <authorList>
            <person name="Chandra G."/>
            <person name="Truman W A."/>
        </authorList>
    </citation>
    <scope>NUCLEOTIDE SEQUENCE [LARGE SCALE GENOMIC DNA]</scope>
    <source>
        <strain evidence="6">PS704</strain>
    </source>
</reference>
<dbReference type="GO" id="GO:0005886">
    <property type="term" value="C:plasma membrane"/>
    <property type="evidence" value="ECO:0007669"/>
    <property type="project" value="UniProtKB-SubCell"/>
</dbReference>
<dbReference type="EC" id="2.7.7.65" evidence="3"/>
<comment type="subcellular location">
    <subcellularLocation>
        <location evidence="2">Cell inner membrane</location>
    </subcellularLocation>
</comment>
<keyword evidence="6" id="KW-0808">Transferase</keyword>
<dbReference type="NCBIfam" id="TIGR00254">
    <property type="entry name" value="GGDEF"/>
    <property type="match status" value="1"/>
</dbReference>
<sequence length="365" mass="40779">MNLVQDIMENQRGKGLSFARRIYLPRIIGLGIGCISVAAALYPLSLPIWVWVLLLFNGYVWPHLAYQLSTRSTFPYKAERHNLLFDSLCGGFWVATFEFNPLTTVTILAMMAMNNVAAGGQRLFIQGSLAQVAGGTISVLLFGAAFTPYSTQMQVWACLPMLTLYPLAVGMVCYRLAIKLSKHKRALSALSRTDSLTGLLNHGAWKDLLQLQFQRCRAHQQPAAIALIDIDHFKSINDTYGHIVGDSVLRKLSAELKRNLRECDLAGRYGGDEFCVILPGMPLHQARDVMERLREVLHNYRHQEIPELRISLSIGLAAYHQSFTDAIAWLDDADKALYTAKNTGRNKICLAARDTERRTAVAQAI</sequence>
<accession>A0A5E7F6U5</accession>
<dbReference type="SUPFAM" id="SSF55073">
    <property type="entry name" value="Nucleotide cyclase"/>
    <property type="match status" value="1"/>
</dbReference>
<dbReference type="InterPro" id="IPR043128">
    <property type="entry name" value="Rev_trsase/Diguanyl_cyclase"/>
</dbReference>
<evidence type="ECO:0000259" key="5">
    <source>
        <dbReference type="PROSITE" id="PS50887"/>
    </source>
</evidence>
<gene>
    <name evidence="6" type="primary">dgcC_2</name>
    <name evidence="6" type="ORF">PS704_05320</name>
</gene>
<evidence type="ECO:0000313" key="6">
    <source>
        <dbReference type="EMBL" id="VVO34985.1"/>
    </source>
</evidence>
<dbReference type="InterPro" id="IPR007894">
    <property type="entry name" value="MASE2"/>
</dbReference>
<evidence type="ECO:0000256" key="1">
    <source>
        <dbReference type="ARBA" id="ARBA00001946"/>
    </source>
</evidence>
<dbReference type="PANTHER" id="PTHR45138:SF24">
    <property type="entry name" value="DIGUANYLATE CYCLASE DGCC-RELATED"/>
    <property type="match status" value="1"/>
</dbReference>
<keyword evidence="4" id="KW-0812">Transmembrane</keyword>
<dbReference type="SMART" id="SM00267">
    <property type="entry name" value="GGDEF"/>
    <property type="match status" value="1"/>
</dbReference>
<dbReference type="PROSITE" id="PS50887">
    <property type="entry name" value="GGDEF"/>
    <property type="match status" value="1"/>
</dbReference>
<organism evidence="6 7">
    <name type="scientific">Pseudomonas fluorescens</name>
    <dbReference type="NCBI Taxonomy" id="294"/>
    <lineage>
        <taxon>Bacteria</taxon>
        <taxon>Pseudomonadati</taxon>
        <taxon>Pseudomonadota</taxon>
        <taxon>Gammaproteobacteria</taxon>
        <taxon>Pseudomonadales</taxon>
        <taxon>Pseudomonadaceae</taxon>
        <taxon>Pseudomonas</taxon>
    </lineage>
</organism>
<keyword evidence="6" id="KW-0548">Nucleotidyltransferase</keyword>
<name>A0A5E7F6U5_PSEFL</name>
<comment type="cofactor">
    <cofactor evidence="1">
        <name>Mg(2+)</name>
        <dbReference type="ChEBI" id="CHEBI:18420"/>
    </cofactor>
</comment>
<dbReference type="Gene3D" id="3.30.70.270">
    <property type="match status" value="1"/>
</dbReference>
<dbReference type="PANTHER" id="PTHR45138">
    <property type="entry name" value="REGULATORY COMPONENTS OF SENSORY TRANSDUCTION SYSTEM"/>
    <property type="match status" value="1"/>
</dbReference>
<dbReference type="Proteomes" id="UP000326557">
    <property type="component" value="Unassembled WGS sequence"/>
</dbReference>
<evidence type="ECO:0000256" key="4">
    <source>
        <dbReference type="SAM" id="Phobius"/>
    </source>
</evidence>
<proteinExistence type="predicted"/>
<keyword evidence="4" id="KW-1133">Transmembrane helix</keyword>
<dbReference type="FunFam" id="3.30.70.270:FF:000001">
    <property type="entry name" value="Diguanylate cyclase domain protein"/>
    <property type="match status" value="1"/>
</dbReference>
<evidence type="ECO:0000256" key="2">
    <source>
        <dbReference type="ARBA" id="ARBA00004533"/>
    </source>
</evidence>
<dbReference type="GO" id="GO:1902201">
    <property type="term" value="P:negative regulation of bacterial-type flagellum-dependent cell motility"/>
    <property type="evidence" value="ECO:0007669"/>
    <property type="project" value="TreeGrafter"/>
</dbReference>
<dbReference type="Pfam" id="PF00990">
    <property type="entry name" value="GGDEF"/>
    <property type="match status" value="1"/>
</dbReference>
<dbReference type="GO" id="GO:0043709">
    <property type="term" value="P:cell adhesion involved in single-species biofilm formation"/>
    <property type="evidence" value="ECO:0007669"/>
    <property type="project" value="TreeGrafter"/>
</dbReference>
<keyword evidence="4" id="KW-0472">Membrane</keyword>
<dbReference type="InterPro" id="IPR029787">
    <property type="entry name" value="Nucleotide_cyclase"/>
</dbReference>
<feature type="transmembrane region" description="Helical" evidence="4">
    <location>
        <begin position="123"/>
        <end position="147"/>
    </location>
</feature>
<feature type="domain" description="GGDEF" evidence="5">
    <location>
        <begin position="221"/>
        <end position="353"/>
    </location>
</feature>
<dbReference type="CDD" id="cd01949">
    <property type="entry name" value="GGDEF"/>
    <property type="match status" value="1"/>
</dbReference>
<evidence type="ECO:0000256" key="3">
    <source>
        <dbReference type="ARBA" id="ARBA00012528"/>
    </source>
</evidence>
<protein>
    <recommendedName>
        <fullName evidence="3">diguanylate cyclase</fullName>
        <ecNumber evidence="3">2.7.7.65</ecNumber>
    </recommendedName>
</protein>
<dbReference type="EMBL" id="CABVHP010000024">
    <property type="protein sequence ID" value="VVO34985.1"/>
    <property type="molecule type" value="Genomic_DNA"/>
</dbReference>
<feature type="transmembrane region" description="Helical" evidence="4">
    <location>
        <begin position="153"/>
        <end position="177"/>
    </location>
</feature>
<dbReference type="InterPro" id="IPR050469">
    <property type="entry name" value="Diguanylate_Cyclase"/>
</dbReference>
<feature type="transmembrane region" description="Helical" evidence="4">
    <location>
        <begin position="21"/>
        <end position="42"/>
    </location>
</feature>
<feature type="transmembrane region" description="Helical" evidence="4">
    <location>
        <begin position="48"/>
        <end position="66"/>
    </location>
</feature>
<dbReference type="AlphaFoldDB" id="A0A5E7F6U5"/>
<evidence type="ECO:0000313" key="7">
    <source>
        <dbReference type="Proteomes" id="UP000326557"/>
    </source>
</evidence>
<dbReference type="GO" id="GO:0052621">
    <property type="term" value="F:diguanylate cyclase activity"/>
    <property type="evidence" value="ECO:0007669"/>
    <property type="project" value="UniProtKB-EC"/>
</dbReference>
<dbReference type="Pfam" id="PF05230">
    <property type="entry name" value="MASE2"/>
    <property type="match status" value="1"/>
</dbReference>